<reference evidence="1 2" key="1">
    <citation type="submission" date="2007-03" db="EMBL/GenBank/DDBJ databases">
        <authorList>
            <person name="Fulton L."/>
            <person name="Clifton S."/>
            <person name="Fulton B."/>
            <person name="Xu J."/>
            <person name="Minx P."/>
            <person name="Pepin K.H."/>
            <person name="Johnson M."/>
            <person name="Thiruvilangam P."/>
            <person name="Bhonagiri V."/>
            <person name="Nash W.E."/>
            <person name="Mardis E.R."/>
            <person name="Wilson R.K."/>
        </authorList>
    </citation>
    <scope>NUCLEOTIDE SEQUENCE [LARGE SCALE GENOMIC DNA]</scope>
    <source>
        <strain evidence="1 2">ATCC 27560</strain>
    </source>
</reference>
<dbReference type="AlphaFoldDB" id="A5Z3C3"/>
<protein>
    <submittedName>
        <fullName evidence="1">Uncharacterized protein</fullName>
    </submittedName>
</protein>
<proteinExistence type="predicted"/>
<dbReference type="Proteomes" id="UP000006000">
    <property type="component" value="Unassembled WGS sequence"/>
</dbReference>
<dbReference type="EMBL" id="AAVL02000022">
    <property type="protein sequence ID" value="EDM52518.1"/>
    <property type="molecule type" value="Genomic_DNA"/>
</dbReference>
<reference evidence="1 2" key="2">
    <citation type="submission" date="2007-04" db="EMBL/GenBank/DDBJ databases">
        <title>Draft genome sequence of Eubacterium ventriosum (ATCC 27560).</title>
        <authorList>
            <person name="Sudarsanam P."/>
            <person name="Ley R."/>
            <person name="Guruge J."/>
            <person name="Turnbaugh P.J."/>
            <person name="Mahowald M."/>
            <person name="Liep D."/>
            <person name="Gordon J."/>
        </authorList>
    </citation>
    <scope>NUCLEOTIDE SEQUENCE [LARGE SCALE GENOMIC DNA]</scope>
    <source>
        <strain evidence="1 2">ATCC 27560</strain>
    </source>
</reference>
<accession>A5Z3C3</accession>
<organism evidence="1 2">
    <name type="scientific">Eubacterium ventriosum ATCC 27560</name>
    <dbReference type="NCBI Taxonomy" id="411463"/>
    <lineage>
        <taxon>Bacteria</taxon>
        <taxon>Bacillati</taxon>
        <taxon>Bacillota</taxon>
        <taxon>Clostridia</taxon>
        <taxon>Eubacteriales</taxon>
        <taxon>Eubacteriaceae</taxon>
        <taxon>Eubacterium</taxon>
    </lineage>
</organism>
<comment type="caution">
    <text evidence="1">The sequence shown here is derived from an EMBL/GenBank/DDBJ whole genome shotgun (WGS) entry which is preliminary data.</text>
</comment>
<evidence type="ECO:0000313" key="2">
    <source>
        <dbReference type="Proteomes" id="UP000006000"/>
    </source>
</evidence>
<gene>
    <name evidence="1" type="ORF">EUBVEN_00169</name>
</gene>
<dbReference type="STRING" id="411463.EUBVEN_00169"/>
<dbReference type="HOGENOM" id="CLU_2990007_0_0_9"/>
<name>A5Z3C3_9FIRM</name>
<sequence length="57" mass="6591">MLFSGKCGMIYLNLVKEWRQHKLHFSYCPYCGSKLIGKEIGDEGSVAWQLVKKVIEK</sequence>
<evidence type="ECO:0000313" key="1">
    <source>
        <dbReference type="EMBL" id="EDM52518.1"/>
    </source>
</evidence>